<accession>A0AC58K7X6</accession>
<keyword evidence="1" id="KW-1185">Reference proteome</keyword>
<organism evidence="1 2">
    <name type="scientific">Castor canadensis</name>
    <name type="common">American beaver</name>
    <dbReference type="NCBI Taxonomy" id="51338"/>
    <lineage>
        <taxon>Eukaryota</taxon>
        <taxon>Metazoa</taxon>
        <taxon>Chordata</taxon>
        <taxon>Craniata</taxon>
        <taxon>Vertebrata</taxon>
        <taxon>Euteleostomi</taxon>
        <taxon>Mammalia</taxon>
        <taxon>Eutheria</taxon>
        <taxon>Euarchontoglires</taxon>
        <taxon>Glires</taxon>
        <taxon>Rodentia</taxon>
        <taxon>Castorimorpha</taxon>
        <taxon>Castoridae</taxon>
        <taxon>Castor</taxon>
    </lineage>
</organism>
<dbReference type="Proteomes" id="UP001732720">
    <property type="component" value="Chromosome 11"/>
</dbReference>
<sequence length="288" mass="31709">MLMQKGQVKGTASRKPSELHHQPPCVELPSLLLCPPPLVSPGFWVHIKHMQPRSHSARVARLSLGSMTWFSLLALLLRMASTTQDRTASVPLASLVVTAAGPPTEVQQFPFHTTAPEGGSVSITCSSSKPLYGIFLKQTWPQTTNVIYYDGKQPTVDKQFWNRIAFSGSQENLTITMNHLHLANSGVYTCQAVMEDDIWGSGTMVVVTEKLSQGVCRCQEPQLMSVTLPSILTVGFFLIGIGLGMVCILRRSQIKKLCTSESKNPSCMVYEDMSYSCRNTLSAPNLYQ</sequence>
<gene>
    <name evidence="2" type="primary">Cd7</name>
</gene>
<reference evidence="2" key="1">
    <citation type="submission" date="2025-08" db="UniProtKB">
        <authorList>
            <consortium name="RefSeq"/>
        </authorList>
    </citation>
    <scope>IDENTIFICATION</scope>
</reference>
<evidence type="ECO:0000313" key="1">
    <source>
        <dbReference type="Proteomes" id="UP001732720"/>
    </source>
</evidence>
<dbReference type="RefSeq" id="XP_073900931.1">
    <property type="nucleotide sequence ID" value="XM_074044830.1"/>
</dbReference>
<proteinExistence type="predicted"/>
<protein>
    <submittedName>
        <fullName evidence="2">T-cell antigen CD7 isoform X1</fullName>
    </submittedName>
</protein>
<name>A0AC58K7X6_CASCN</name>
<evidence type="ECO:0000313" key="2">
    <source>
        <dbReference type="RefSeq" id="XP_073900931.1"/>
    </source>
</evidence>